<evidence type="ECO:0008006" key="3">
    <source>
        <dbReference type="Google" id="ProtNLM"/>
    </source>
</evidence>
<dbReference type="RefSeq" id="WP_073716130.1">
    <property type="nucleotide sequence ID" value="NZ_MQVR01000016.1"/>
</dbReference>
<dbReference type="OrthoDB" id="7903015at2"/>
<dbReference type="GO" id="GO:0016705">
    <property type="term" value="F:oxidoreductase activity, acting on paired donors, with incorporation or reduction of molecular oxygen"/>
    <property type="evidence" value="ECO:0007669"/>
    <property type="project" value="InterPro"/>
</dbReference>
<dbReference type="Proteomes" id="UP000185628">
    <property type="component" value="Unassembled WGS sequence"/>
</dbReference>
<name>A0A1Q5Q400_9ACTO</name>
<evidence type="ECO:0000313" key="2">
    <source>
        <dbReference type="Proteomes" id="UP000185628"/>
    </source>
</evidence>
<evidence type="ECO:0000313" key="1">
    <source>
        <dbReference type="EMBL" id="OKL54429.1"/>
    </source>
</evidence>
<dbReference type="SUPFAM" id="SSF51679">
    <property type="entry name" value="Bacterial luciferase-like"/>
    <property type="match status" value="1"/>
</dbReference>
<dbReference type="Gene3D" id="3.20.20.30">
    <property type="entry name" value="Luciferase-like domain"/>
    <property type="match status" value="2"/>
</dbReference>
<dbReference type="EMBL" id="MQVR01000016">
    <property type="protein sequence ID" value="OKL54429.1"/>
    <property type="molecule type" value="Genomic_DNA"/>
</dbReference>
<accession>A0A1Q5Q400</accession>
<dbReference type="PANTHER" id="PTHR30137">
    <property type="entry name" value="LUCIFERASE-LIKE MONOOXYGENASE"/>
    <property type="match status" value="1"/>
</dbReference>
<organism evidence="1 2">
    <name type="scientific">Bowdeniella nasicola</name>
    <dbReference type="NCBI Taxonomy" id="208480"/>
    <lineage>
        <taxon>Bacteria</taxon>
        <taxon>Bacillati</taxon>
        <taxon>Actinomycetota</taxon>
        <taxon>Actinomycetes</taxon>
        <taxon>Actinomycetales</taxon>
        <taxon>Actinomycetaceae</taxon>
        <taxon>Bowdeniella</taxon>
    </lineage>
</organism>
<gene>
    <name evidence="1" type="ORF">BSZ39_04175</name>
</gene>
<keyword evidence="2" id="KW-1185">Reference proteome</keyword>
<reference evidence="2" key="1">
    <citation type="submission" date="2016-12" db="EMBL/GenBank/DDBJ databases">
        <authorList>
            <person name="Meng X."/>
        </authorList>
    </citation>
    <scope>NUCLEOTIDE SEQUENCE [LARGE SCALE GENOMIC DNA]</scope>
    <source>
        <strain evidence="2">DSM 19116</strain>
    </source>
</reference>
<dbReference type="AlphaFoldDB" id="A0A1Q5Q400"/>
<comment type="caution">
    <text evidence="1">The sequence shown here is derived from an EMBL/GenBank/DDBJ whole genome shotgun (WGS) entry which is preliminary data.</text>
</comment>
<protein>
    <recommendedName>
        <fullName evidence="3">Luciferase-like monooxygenase</fullName>
    </recommendedName>
</protein>
<dbReference type="PANTHER" id="PTHR30137:SF15">
    <property type="entry name" value="BLL6902 PROTEIN"/>
    <property type="match status" value="1"/>
</dbReference>
<proteinExistence type="predicted"/>
<dbReference type="InterPro" id="IPR050766">
    <property type="entry name" value="Bact_Lucif_Oxidored"/>
</dbReference>
<sequence>MCYENPLYLAEEAAALDLLADGRVALGISRGSPEPAQRGMNLISSTLLTETTGDSFADLQAEQIERYRAAFTAAGHRRTPRVSVSRSIFPVMNDIDRRYFGVRGQGSTDQVGVIDGFTSTFGKTYAAEPDVLIDQLRADAALMSADTLTLTIPNQLGVDYNLHVLASFADHVAPALGWEPTKR</sequence>
<dbReference type="InterPro" id="IPR036661">
    <property type="entry name" value="Luciferase-like_sf"/>
</dbReference>
<dbReference type="GO" id="GO:0005829">
    <property type="term" value="C:cytosol"/>
    <property type="evidence" value="ECO:0007669"/>
    <property type="project" value="TreeGrafter"/>
</dbReference>